<dbReference type="Gene3D" id="3.30.2090.10">
    <property type="entry name" value="Multidrug efflux transporter AcrB TolC docking domain, DN and DC subdomains"/>
    <property type="match status" value="2"/>
</dbReference>
<organism evidence="2 3">
    <name type="scientific">Methylovirgula ligni</name>
    <dbReference type="NCBI Taxonomy" id="569860"/>
    <lineage>
        <taxon>Bacteria</taxon>
        <taxon>Pseudomonadati</taxon>
        <taxon>Pseudomonadota</taxon>
        <taxon>Alphaproteobacteria</taxon>
        <taxon>Hyphomicrobiales</taxon>
        <taxon>Beijerinckiaceae</taxon>
        <taxon>Methylovirgula</taxon>
    </lineage>
</organism>
<feature type="transmembrane region" description="Helical" evidence="1">
    <location>
        <begin position="366"/>
        <end position="385"/>
    </location>
</feature>
<evidence type="ECO:0000256" key="1">
    <source>
        <dbReference type="SAM" id="Phobius"/>
    </source>
</evidence>
<feature type="transmembrane region" description="Helical" evidence="1">
    <location>
        <begin position="449"/>
        <end position="475"/>
    </location>
</feature>
<feature type="transmembrane region" description="Helical" evidence="1">
    <location>
        <begin position="525"/>
        <end position="555"/>
    </location>
</feature>
<gene>
    <name evidence="2" type="ORF">DES32_3235</name>
</gene>
<dbReference type="Gene3D" id="1.20.1640.10">
    <property type="entry name" value="Multidrug efflux transporter AcrB transmembrane domain"/>
    <property type="match status" value="2"/>
</dbReference>
<feature type="transmembrane region" description="Helical" evidence="1">
    <location>
        <begin position="342"/>
        <end position="360"/>
    </location>
</feature>
<dbReference type="Pfam" id="PF00873">
    <property type="entry name" value="ACR_tran"/>
    <property type="match status" value="1"/>
</dbReference>
<dbReference type="PANTHER" id="PTHR32063:SF4">
    <property type="entry name" value="SLR6043 PROTEIN"/>
    <property type="match status" value="1"/>
</dbReference>
<dbReference type="Gene3D" id="3.30.70.1430">
    <property type="entry name" value="Multidrug efflux transporter AcrB pore domain"/>
    <property type="match status" value="2"/>
</dbReference>
<dbReference type="InterPro" id="IPR027463">
    <property type="entry name" value="AcrB_DN_DC_subdom"/>
</dbReference>
<dbReference type="GO" id="GO:0005886">
    <property type="term" value="C:plasma membrane"/>
    <property type="evidence" value="ECO:0007669"/>
    <property type="project" value="TreeGrafter"/>
</dbReference>
<proteinExistence type="predicted"/>
<feature type="transmembrane region" description="Helical" evidence="1">
    <location>
        <begin position="1000"/>
        <end position="1020"/>
    </location>
</feature>
<name>A0A3D9YL84_9HYPH</name>
<dbReference type="Gene3D" id="3.30.70.1440">
    <property type="entry name" value="Multidrug efflux transporter AcrB pore domain"/>
    <property type="match status" value="1"/>
</dbReference>
<dbReference type="InterPro" id="IPR001036">
    <property type="entry name" value="Acrflvin-R"/>
</dbReference>
<comment type="caution">
    <text evidence="2">The sequence shown here is derived from an EMBL/GenBank/DDBJ whole genome shotgun (WGS) entry which is preliminary data.</text>
</comment>
<feature type="transmembrane region" description="Helical" evidence="1">
    <location>
        <begin position="969"/>
        <end position="988"/>
    </location>
</feature>
<feature type="transmembrane region" description="Helical" evidence="1">
    <location>
        <begin position="481"/>
        <end position="504"/>
    </location>
</feature>
<reference evidence="2 3" key="1">
    <citation type="submission" date="2018-08" db="EMBL/GenBank/DDBJ databases">
        <title>Genomic Encyclopedia of Type Strains, Phase IV (KMG-IV): sequencing the most valuable type-strain genomes for metagenomic binning, comparative biology and taxonomic classification.</title>
        <authorList>
            <person name="Goeker M."/>
        </authorList>
    </citation>
    <scope>NUCLEOTIDE SEQUENCE [LARGE SCALE GENOMIC DNA]</scope>
    <source>
        <strain evidence="2 3">BW863</strain>
    </source>
</reference>
<dbReference type="GO" id="GO:0042910">
    <property type="term" value="F:xenobiotic transmembrane transporter activity"/>
    <property type="evidence" value="ECO:0007669"/>
    <property type="project" value="TreeGrafter"/>
</dbReference>
<evidence type="ECO:0000313" key="3">
    <source>
        <dbReference type="Proteomes" id="UP000256900"/>
    </source>
</evidence>
<dbReference type="Gene3D" id="3.30.70.1320">
    <property type="entry name" value="Multidrug efflux transporter AcrB pore domain like"/>
    <property type="match status" value="1"/>
</dbReference>
<keyword evidence="1" id="KW-0472">Membrane</keyword>
<dbReference type="EMBL" id="QUMO01000006">
    <property type="protein sequence ID" value="REF83316.1"/>
    <property type="molecule type" value="Genomic_DNA"/>
</dbReference>
<keyword evidence="1" id="KW-1133">Transmembrane helix</keyword>
<dbReference type="SUPFAM" id="SSF82693">
    <property type="entry name" value="Multidrug efflux transporter AcrB pore domain, PN1, PN2, PC1 and PC2 subdomains"/>
    <property type="match status" value="2"/>
</dbReference>
<feature type="transmembrane region" description="Helical" evidence="1">
    <location>
        <begin position="134"/>
        <end position="151"/>
    </location>
</feature>
<keyword evidence="1" id="KW-0812">Transmembrane</keyword>
<sequence length="1052" mass="111704">MHIAGLQASIIRFALRFRGIIVVLACLLVAYGIYVLDHASYDAFPEFAPPQVDIQTEAPGFAAEQVETLVTRPIETAIDGIANLQRTESSSIQGLSDIKVYFALNTDLYRDRQQVAERLATLASQLPVGVQAPTMIPLTSSGATILVIGITSDKQSLMKLRTIAKWTIRPSLLSVPGVAGAEVFGGEEKSTQILVHPDRLIRYGLGLDDVLAAARRATGVGGAGFITTPNQRITLQTDTQRLTADDIARTTVLTPNGGRVALGDVADVIEAPEPSIGAAAIMGQPGVVMNIDEQYGANTLEVTKAIEAALADLDPSLKAQGVTLHGGLFRPANFITAATNNLRSSLLVGGVLVVVVLILFLFDLRAAAICCSAIPISLLAAIIVLQQSGITLNTMTLGGLAIALGEVVDDAVIGIENITRRLRENQLLPKPRPAARVVLEATFEVRSAVVYATFAVLLVFLPVVTLSGVAGRLFAPLGLTYIYAVLASLIVALTVTPALSLLFLPRHAKAHVPPVVKWTRGRYESVLRLIVGAPRFAILIAALLTAGGIALLPLFGETFLPDLQEGHFIVHMTSMPGTSTAEGLRMGARIAEAMMKLPIVKTVAQRVGRVEQAAAGDTHGTHQSEFEVELNPISGKAAMNAKEALLAPLLDFPGVNISANTFLTERVNETFSGYSTPVAVNVYGSDLGIINDTAERVAAVLRTVPGAASVEMEAPLGLPQVSIRLRSEDLRRFGIPPANVLDVVRTAYQGDLVGQTYEADRVFDVVVRLAEQREGDVMGIGNLPLRAPDGTYVRLSQVADIVPTSGLYLIEHHDARRLQSITLDVQGRDPASFVNDARAMLAAKIKLPPDTYVVFTGAAEGQAQAQQDLTLKSAFAGIGIVLLLSIVTRNWRNLLVTLANLPFALVGGVVAVFFSGAVLSLGSLVGFVTLFGITLRNSMMMISHYEHLVSVDAQTWDKETAIRGAGDRLAAVLMTSLVTGLGLLPLAIGMNTPGREIEGPMALVILGGLFTSTALNLFILPPLSLRYGRFVGTPTDELADAPARTEPAPTAP</sequence>
<dbReference type="SUPFAM" id="SSF82714">
    <property type="entry name" value="Multidrug efflux transporter AcrB TolC docking domain, DN and DC subdomains"/>
    <property type="match status" value="2"/>
</dbReference>
<dbReference type="Proteomes" id="UP000256900">
    <property type="component" value="Unassembled WGS sequence"/>
</dbReference>
<evidence type="ECO:0000313" key="2">
    <source>
        <dbReference type="EMBL" id="REF83316.1"/>
    </source>
</evidence>
<dbReference type="SUPFAM" id="SSF82866">
    <property type="entry name" value="Multidrug efflux transporter AcrB transmembrane domain"/>
    <property type="match status" value="2"/>
</dbReference>
<protein>
    <submittedName>
        <fullName evidence="2">CzcA family heavy metal efflux pump</fullName>
    </submittedName>
</protein>
<accession>A0A3D9YL84</accession>
<feature type="transmembrane region" description="Helical" evidence="1">
    <location>
        <begin position="918"/>
        <end position="935"/>
    </location>
</feature>
<dbReference type="AlphaFoldDB" id="A0A3D9YL84"/>
<feature type="transmembrane region" description="Helical" evidence="1">
    <location>
        <begin position="17"/>
        <end position="36"/>
    </location>
</feature>
<keyword evidence="3" id="KW-1185">Reference proteome</keyword>
<dbReference type="PANTHER" id="PTHR32063">
    <property type="match status" value="1"/>
</dbReference>
<dbReference type="PRINTS" id="PR00702">
    <property type="entry name" value="ACRIFLAVINRP"/>
</dbReference>